<organism evidence="2 3">
    <name type="scientific">Marivita lacus</name>
    <dbReference type="NCBI Taxonomy" id="1323742"/>
    <lineage>
        <taxon>Bacteria</taxon>
        <taxon>Pseudomonadati</taxon>
        <taxon>Pseudomonadota</taxon>
        <taxon>Alphaproteobacteria</taxon>
        <taxon>Rhodobacterales</taxon>
        <taxon>Roseobacteraceae</taxon>
        <taxon>Marivita</taxon>
    </lineage>
</organism>
<dbReference type="SUPFAM" id="SSF53850">
    <property type="entry name" value="Periplasmic binding protein-like II"/>
    <property type="match status" value="1"/>
</dbReference>
<feature type="chain" id="PRO_5046929430" description="Solute-binding protein family 3/N-terminal domain-containing protein" evidence="1">
    <location>
        <begin position="34"/>
        <end position="248"/>
    </location>
</feature>
<feature type="signal peptide" evidence="1">
    <location>
        <begin position="1"/>
        <end position="33"/>
    </location>
</feature>
<dbReference type="Proteomes" id="UP000645462">
    <property type="component" value="Unassembled WGS sequence"/>
</dbReference>
<keyword evidence="1" id="KW-0732">Signal</keyword>
<dbReference type="EMBL" id="BMFC01000015">
    <property type="protein sequence ID" value="GGC19026.1"/>
    <property type="molecule type" value="Genomic_DNA"/>
</dbReference>
<protein>
    <recommendedName>
        <fullName evidence="4">Solute-binding protein family 3/N-terminal domain-containing protein</fullName>
    </recommendedName>
</protein>
<evidence type="ECO:0000313" key="2">
    <source>
        <dbReference type="EMBL" id="GGC19026.1"/>
    </source>
</evidence>
<name>A0ABQ1L3F3_9RHOB</name>
<evidence type="ECO:0000313" key="3">
    <source>
        <dbReference type="Proteomes" id="UP000645462"/>
    </source>
</evidence>
<keyword evidence="3" id="KW-1185">Reference proteome</keyword>
<accession>A0ABQ1L3F3</accession>
<proteinExistence type="predicted"/>
<dbReference type="RefSeq" id="WP_188483839.1">
    <property type="nucleotide sequence ID" value="NZ_BMFC01000015.1"/>
</dbReference>
<dbReference type="Gene3D" id="3.40.190.10">
    <property type="entry name" value="Periplasmic binding protein-like II"/>
    <property type="match status" value="2"/>
</dbReference>
<reference evidence="3" key="1">
    <citation type="journal article" date="2019" name="Int. J. Syst. Evol. Microbiol.">
        <title>The Global Catalogue of Microorganisms (GCM) 10K type strain sequencing project: providing services to taxonomists for standard genome sequencing and annotation.</title>
        <authorList>
            <consortium name="The Broad Institute Genomics Platform"/>
            <consortium name="The Broad Institute Genome Sequencing Center for Infectious Disease"/>
            <person name="Wu L."/>
            <person name="Ma J."/>
        </authorList>
    </citation>
    <scope>NUCLEOTIDE SEQUENCE [LARGE SCALE GENOMIC DNA]</scope>
    <source>
        <strain evidence="3">CGMCC 1.12478</strain>
    </source>
</reference>
<evidence type="ECO:0008006" key="4">
    <source>
        <dbReference type="Google" id="ProtNLM"/>
    </source>
</evidence>
<gene>
    <name evidence="2" type="ORF">GCM10011363_39680</name>
</gene>
<comment type="caution">
    <text evidence="2">The sequence shown here is derived from an EMBL/GenBank/DDBJ whole genome shotgun (WGS) entry which is preliminary data.</text>
</comment>
<evidence type="ECO:0000256" key="1">
    <source>
        <dbReference type="SAM" id="SignalP"/>
    </source>
</evidence>
<sequence>MRRRIFHGGRHRIRGAVAVLCTCVLGLSDPAWAQSSPVLRLATQDLPPYQMIEGDAMTGIAVERVRCALDAINVPYELHMTVWADAQLGTQTGRFDGFFVGSATNTRANYAVPSEAVVSEDLAWYLPLGSDIDPNDPGDALSARYSAKFATSKWQLLHRNGYNVVMRPRDAEALLNMLIVGDIDVALEYEMIFAHYMEKRGLSEDQFRKIPFGRQDMSVHFSKQYTEANPLFLSRFNSQVQRCMSEPQ</sequence>